<organism evidence="2 3">
    <name type="scientific">Pseudomonas rubra</name>
    <dbReference type="NCBI Taxonomy" id="2942627"/>
    <lineage>
        <taxon>Bacteria</taxon>
        <taxon>Pseudomonadati</taxon>
        <taxon>Pseudomonadota</taxon>
        <taxon>Gammaproteobacteria</taxon>
        <taxon>Pseudomonadales</taxon>
        <taxon>Pseudomonadaceae</taxon>
        <taxon>Pseudomonas</taxon>
    </lineage>
</organism>
<proteinExistence type="predicted"/>
<evidence type="ECO:0000313" key="2">
    <source>
        <dbReference type="EMBL" id="MDD1016956.1"/>
    </source>
</evidence>
<feature type="signal peptide" evidence="1">
    <location>
        <begin position="1"/>
        <end position="19"/>
    </location>
</feature>
<sequence length="250" mass="27823">MHFRKLIFTLAALPAIALADVHIFDGNYSVAVGPGPLKELYVLSVTGVGGTMTLAKPFQKPLPARAVNIEQLPKRMTVTSDEDKQLKLVFEKTEKGLACIEGCNAYSRNWEDIQLAKEMRDQQVNPASKVDFDALPTTDLGSIDGAWIQSKTDPADTNDTAYEIKGEFVKRYYFLFGLYPKSSTPDVLLISGNYFKYPKSGDKGIQVKKISDTKLIARFPQSKDLVFLYKANSINFTDLKKALVEADPRT</sequence>
<feature type="chain" id="PRO_5046036592" evidence="1">
    <location>
        <begin position="20"/>
        <end position="250"/>
    </location>
</feature>
<name>A0ABT5PFH8_9PSED</name>
<dbReference type="RefSeq" id="WP_273895573.1">
    <property type="nucleotide sequence ID" value="NZ_JAMDGP010000062.1"/>
</dbReference>
<dbReference type="Proteomes" id="UP001148184">
    <property type="component" value="Unassembled WGS sequence"/>
</dbReference>
<reference evidence="2 3" key="1">
    <citation type="submission" date="2022-05" db="EMBL/GenBank/DDBJ databases">
        <title>Novel Pseudomonas spp. Isolated from a Rainbow Trout Aquaculture Facility.</title>
        <authorList>
            <person name="Testerman T."/>
            <person name="Graf J."/>
        </authorList>
    </citation>
    <scope>NUCLEOTIDE SEQUENCE [LARGE SCALE GENOMIC DNA]</scope>
    <source>
        <strain evidence="2 3">ID1025</strain>
    </source>
</reference>
<protein>
    <submittedName>
        <fullName evidence="2">Uncharacterized protein</fullName>
    </submittedName>
</protein>
<accession>A0ABT5PFH8</accession>
<evidence type="ECO:0000313" key="3">
    <source>
        <dbReference type="Proteomes" id="UP001148184"/>
    </source>
</evidence>
<dbReference type="EMBL" id="JAMDGZ010000068">
    <property type="protein sequence ID" value="MDD1016956.1"/>
    <property type="molecule type" value="Genomic_DNA"/>
</dbReference>
<keyword evidence="1" id="KW-0732">Signal</keyword>
<evidence type="ECO:0000256" key="1">
    <source>
        <dbReference type="SAM" id="SignalP"/>
    </source>
</evidence>
<keyword evidence="3" id="KW-1185">Reference proteome</keyword>
<gene>
    <name evidence="2" type="ORF">M5G17_25140</name>
</gene>
<comment type="caution">
    <text evidence="2">The sequence shown here is derived from an EMBL/GenBank/DDBJ whole genome shotgun (WGS) entry which is preliminary data.</text>
</comment>